<keyword evidence="1" id="KW-0732">Signal</keyword>
<protein>
    <recommendedName>
        <fullName evidence="4">Hemophore-related protein</fullName>
    </recommendedName>
</protein>
<keyword evidence="3" id="KW-1185">Reference proteome</keyword>
<organism evidence="2 3">
    <name type="scientific">Rhizobium calliandrae</name>
    <dbReference type="NCBI Taxonomy" id="1312182"/>
    <lineage>
        <taxon>Bacteria</taxon>
        <taxon>Pseudomonadati</taxon>
        <taxon>Pseudomonadota</taxon>
        <taxon>Alphaproteobacteria</taxon>
        <taxon>Hyphomicrobiales</taxon>
        <taxon>Rhizobiaceae</taxon>
        <taxon>Rhizobium/Agrobacterium group</taxon>
        <taxon>Rhizobium</taxon>
    </lineage>
</organism>
<evidence type="ECO:0000256" key="1">
    <source>
        <dbReference type="SAM" id="SignalP"/>
    </source>
</evidence>
<feature type="chain" id="PRO_5046390818" description="Hemophore-related protein" evidence="1">
    <location>
        <begin position="21"/>
        <end position="100"/>
    </location>
</feature>
<dbReference type="Proteomes" id="UP001172630">
    <property type="component" value="Unassembled WGS sequence"/>
</dbReference>
<evidence type="ECO:0008006" key="4">
    <source>
        <dbReference type="Google" id="ProtNLM"/>
    </source>
</evidence>
<gene>
    <name evidence="2" type="ORF">PY650_09830</name>
</gene>
<accession>A0ABT7KBG9</accession>
<comment type="caution">
    <text evidence="2">The sequence shown here is derived from an EMBL/GenBank/DDBJ whole genome shotgun (WGS) entry which is preliminary data.</text>
</comment>
<dbReference type="EMBL" id="JARFYN010000010">
    <property type="protein sequence ID" value="MDL2405959.1"/>
    <property type="molecule type" value="Genomic_DNA"/>
</dbReference>
<feature type="signal peptide" evidence="1">
    <location>
        <begin position="1"/>
        <end position="20"/>
    </location>
</feature>
<sequence>MKTVLASAAIFVAATASAMAQTPPGPPPEDAILEMISQIVIDQYKTSSCEDLRTQKGSPPSGIIAQGTAFMRDHPAARIRFINMIAAPVANRMFECGMIP</sequence>
<name>A0ABT7KBG9_9HYPH</name>
<evidence type="ECO:0000313" key="2">
    <source>
        <dbReference type="EMBL" id="MDL2405959.1"/>
    </source>
</evidence>
<evidence type="ECO:0000313" key="3">
    <source>
        <dbReference type="Proteomes" id="UP001172630"/>
    </source>
</evidence>
<reference evidence="2" key="1">
    <citation type="submission" date="2023-06" db="EMBL/GenBank/DDBJ databases">
        <title>Phylogenetic Diversity of Rhizobium strains.</title>
        <authorList>
            <person name="Moura F.T."/>
            <person name="Helene L.C.F."/>
            <person name="Hungria M."/>
        </authorList>
    </citation>
    <scope>NUCLEOTIDE SEQUENCE</scope>
    <source>
        <strain evidence="2">CCGE524</strain>
    </source>
</reference>
<dbReference type="RefSeq" id="WP_285878979.1">
    <property type="nucleotide sequence ID" value="NZ_JARFYN010000010.1"/>
</dbReference>
<proteinExistence type="predicted"/>